<evidence type="ECO:0000313" key="14">
    <source>
        <dbReference type="Proteomes" id="UP001589774"/>
    </source>
</evidence>
<dbReference type="InterPro" id="IPR014016">
    <property type="entry name" value="UvrD-like_ATP-bd"/>
</dbReference>
<comment type="similarity">
    <text evidence="1">Belongs to the helicase family. UvrD subfamily.</text>
</comment>
<evidence type="ECO:0000256" key="5">
    <source>
        <dbReference type="ARBA" id="ARBA00022840"/>
    </source>
</evidence>
<dbReference type="PROSITE" id="PS51198">
    <property type="entry name" value="UVRD_HELICASE_ATP_BIND"/>
    <property type="match status" value="1"/>
</dbReference>
<evidence type="ECO:0000256" key="8">
    <source>
        <dbReference type="ARBA" id="ARBA00034808"/>
    </source>
</evidence>
<dbReference type="PROSITE" id="PS51217">
    <property type="entry name" value="UVRD_HELICASE_CTER"/>
    <property type="match status" value="1"/>
</dbReference>
<evidence type="ECO:0000256" key="10">
    <source>
        <dbReference type="PROSITE-ProRule" id="PRU00560"/>
    </source>
</evidence>
<dbReference type="Proteomes" id="UP001589774">
    <property type="component" value="Unassembled WGS sequence"/>
</dbReference>
<evidence type="ECO:0000256" key="2">
    <source>
        <dbReference type="ARBA" id="ARBA00022741"/>
    </source>
</evidence>
<evidence type="ECO:0000259" key="12">
    <source>
        <dbReference type="PROSITE" id="PS51217"/>
    </source>
</evidence>
<dbReference type="EMBL" id="JBHLWO010000002">
    <property type="protein sequence ID" value="MFC0319535.1"/>
    <property type="molecule type" value="Genomic_DNA"/>
</dbReference>
<dbReference type="Gene3D" id="1.10.10.160">
    <property type="match status" value="1"/>
</dbReference>
<dbReference type="InterPro" id="IPR027417">
    <property type="entry name" value="P-loop_NTPase"/>
</dbReference>
<gene>
    <name evidence="13" type="ORF">ACFFI0_14535</name>
</gene>
<evidence type="ECO:0000256" key="3">
    <source>
        <dbReference type="ARBA" id="ARBA00022801"/>
    </source>
</evidence>
<dbReference type="RefSeq" id="WP_130855876.1">
    <property type="nucleotide sequence ID" value="NZ_JBHLWO010000002.1"/>
</dbReference>
<proteinExistence type="inferred from homology"/>
<comment type="catalytic activity">
    <reaction evidence="9">
        <text>ATP + H2O = ADP + phosphate + H(+)</text>
        <dbReference type="Rhea" id="RHEA:13065"/>
        <dbReference type="ChEBI" id="CHEBI:15377"/>
        <dbReference type="ChEBI" id="CHEBI:15378"/>
        <dbReference type="ChEBI" id="CHEBI:30616"/>
        <dbReference type="ChEBI" id="CHEBI:43474"/>
        <dbReference type="ChEBI" id="CHEBI:456216"/>
        <dbReference type="EC" id="5.6.2.4"/>
    </reaction>
</comment>
<evidence type="ECO:0000256" key="6">
    <source>
        <dbReference type="ARBA" id="ARBA00023235"/>
    </source>
</evidence>
<dbReference type="SUPFAM" id="SSF52540">
    <property type="entry name" value="P-loop containing nucleoside triphosphate hydrolases"/>
    <property type="match status" value="1"/>
</dbReference>
<feature type="binding site" evidence="10">
    <location>
        <begin position="119"/>
        <end position="126"/>
    </location>
    <ligand>
        <name>ATP</name>
        <dbReference type="ChEBI" id="CHEBI:30616"/>
    </ligand>
</feature>
<keyword evidence="4 10" id="KW-0347">Helicase</keyword>
<sequence>MDPTNDDKNKRDDREGQSVDLDRLLDGLLFDTNIVSYSKQKKEGLKDLLSKPLRVENFDTQIPTYLRTLMDAAKHIDEKLVDIYRIYDLSNLKINYKKELNPQQLAAVCTLDKPLLVIAGAGTGKTRVITYKVSYLIEKGFEPNEILLLTFTRKSANEMLNRVQKLLHAKSITNVLGGTFHSFANYALRKYHALVGLPPNFTIIDGEDVVDIISLLKTELNLTPKKGSKHFPKSSTIQSIFSKAKNHELGIENVIAEYFPEYERFVKDFQRIYTLLAAYKQRSNLMDYDDLIDILRDKLKTNTHFRQVLQAKVAYILVDEYQDTNNIQREIVELLSQKGNITVVGDDAQSIYSFRGANFENILRFPQHFENCGVVKIEENYRSTQRILDFTNKLIESARIGFKKELFSRLHKGRKPRINRLVDTTEEAAYIVDTVMTLKENDLEYSDFAILSRASWQSNFVQAELMKRNIPFIVVGGIKFGERRHVKDMVSFLKIMMNPMDAVAWHRILKLLEGIGDVRAKEIIVKIHEQHGRIETNLFEGKKHGEHLKELLDLFNRMQQLGSAPVDLIPPIYEFYKPLLKQLEDDFDAREIDLEIFAEIAAKYEDLEKFLADFTLEPPSNRYQDKTIPFDESDEKPLTISTIHSAKGLEWHTVFVPFALDGILPSVRSMASLEEIEEERRLFYVACSRAKENLFITMPAYVSSWDAVFTKPSRFLYGISDNTYDIINE</sequence>
<dbReference type="Gene3D" id="1.10.486.10">
    <property type="entry name" value="PCRA, domain 4"/>
    <property type="match status" value="1"/>
</dbReference>
<feature type="domain" description="UvrD-like helicase C-terminal" evidence="12">
    <location>
        <begin position="385"/>
        <end position="648"/>
    </location>
</feature>
<keyword evidence="14" id="KW-1185">Reference proteome</keyword>
<dbReference type="InterPro" id="IPR000212">
    <property type="entry name" value="DNA_helicase_UvrD/REP"/>
</dbReference>
<dbReference type="Pfam" id="PF00580">
    <property type="entry name" value="UvrD-helicase"/>
    <property type="match status" value="1"/>
</dbReference>
<evidence type="ECO:0000256" key="9">
    <source>
        <dbReference type="ARBA" id="ARBA00048988"/>
    </source>
</evidence>
<dbReference type="GO" id="GO:0016787">
    <property type="term" value="F:hydrolase activity"/>
    <property type="evidence" value="ECO:0007669"/>
    <property type="project" value="UniProtKB-KW"/>
</dbReference>
<dbReference type="Pfam" id="PF13361">
    <property type="entry name" value="UvrD_C"/>
    <property type="match status" value="2"/>
</dbReference>
<keyword evidence="6" id="KW-0413">Isomerase</keyword>
<comment type="catalytic activity">
    <reaction evidence="7">
        <text>Couples ATP hydrolysis with the unwinding of duplex DNA by translocating in the 3'-5' direction.</text>
        <dbReference type="EC" id="5.6.2.4"/>
    </reaction>
</comment>
<reference evidence="13 14" key="1">
    <citation type="submission" date="2024-09" db="EMBL/GenBank/DDBJ databases">
        <authorList>
            <person name="Sun Q."/>
            <person name="Mori K."/>
        </authorList>
    </citation>
    <scope>NUCLEOTIDE SEQUENCE [LARGE SCALE GENOMIC DNA]</scope>
    <source>
        <strain evidence="13 14">CCM 7765</strain>
    </source>
</reference>
<dbReference type="PANTHER" id="PTHR11070">
    <property type="entry name" value="UVRD / RECB / PCRA DNA HELICASE FAMILY MEMBER"/>
    <property type="match status" value="1"/>
</dbReference>
<keyword evidence="5 10" id="KW-0067">ATP-binding</keyword>
<protein>
    <recommendedName>
        <fullName evidence="8">DNA 3'-5' helicase</fullName>
        <ecNumber evidence="8">5.6.2.4</ecNumber>
    </recommendedName>
</protein>
<keyword evidence="3 10" id="KW-0378">Hydrolase</keyword>
<feature type="domain" description="UvrD-like helicase ATP-binding" evidence="11">
    <location>
        <begin position="98"/>
        <end position="384"/>
    </location>
</feature>
<accession>A0ABV6HKW3</accession>
<keyword evidence="2 10" id="KW-0547">Nucleotide-binding</keyword>
<organism evidence="13 14">
    <name type="scientific">Olivibacter oleidegradans</name>
    <dbReference type="NCBI Taxonomy" id="760123"/>
    <lineage>
        <taxon>Bacteria</taxon>
        <taxon>Pseudomonadati</taxon>
        <taxon>Bacteroidota</taxon>
        <taxon>Sphingobacteriia</taxon>
        <taxon>Sphingobacteriales</taxon>
        <taxon>Sphingobacteriaceae</taxon>
        <taxon>Olivibacter</taxon>
    </lineage>
</organism>
<dbReference type="EC" id="5.6.2.4" evidence="8"/>
<comment type="caution">
    <text evidence="13">The sequence shown here is derived from an EMBL/GenBank/DDBJ whole genome shotgun (WGS) entry which is preliminary data.</text>
</comment>
<dbReference type="PANTHER" id="PTHR11070:SF3">
    <property type="entry name" value="DNA 3'-5' HELICASE"/>
    <property type="match status" value="1"/>
</dbReference>
<evidence type="ECO:0000256" key="7">
    <source>
        <dbReference type="ARBA" id="ARBA00034617"/>
    </source>
</evidence>
<evidence type="ECO:0000256" key="4">
    <source>
        <dbReference type="ARBA" id="ARBA00022806"/>
    </source>
</evidence>
<dbReference type="CDD" id="cd17932">
    <property type="entry name" value="DEXQc_UvrD"/>
    <property type="match status" value="1"/>
</dbReference>
<evidence type="ECO:0000313" key="13">
    <source>
        <dbReference type="EMBL" id="MFC0319535.1"/>
    </source>
</evidence>
<dbReference type="Gene3D" id="3.40.50.300">
    <property type="entry name" value="P-loop containing nucleotide triphosphate hydrolases"/>
    <property type="match status" value="2"/>
</dbReference>
<name>A0ABV6HKW3_9SPHI</name>
<evidence type="ECO:0000256" key="1">
    <source>
        <dbReference type="ARBA" id="ARBA00009922"/>
    </source>
</evidence>
<dbReference type="GO" id="GO:0004386">
    <property type="term" value="F:helicase activity"/>
    <property type="evidence" value="ECO:0007669"/>
    <property type="project" value="UniProtKB-KW"/>
</dbReference>
<dbReference type="InterPro" id="IPR014017">
    <property type="entry name" value="DNA_helicase_UvrD-like_C"/>
</dbReference>
<evidence type="ECO:0000259" key="11">
    <source>
        <dbReference type="PROSITE" id="PS51198"/>
    </source>
</evidence>
<dbReference type="InterPro" id="IPR013986">
    <property type="entry name" value="DExx_box_DNA_helicase_dom_sf"/>
</dbReference>